<reference evidence="1" key="1">
    <citation type="submission" date="2020-12" db="EMBL/GenBank/DDBJ databases">
        <title>Genome public.</title>
        <authorList>
            <person name="Sun Q."/>
        </authorList>
    </citation>
    <scope>NUCLEOTIDE SEQUENCE</scope>
    <source>
        <strain evidence="1">CCM 8863</strain>
    </source>
</reference>
<dbReference type="Proteomes" id="UP000645966">
    <property type="component" value="Unassembled WGS sequence"/>
</dbReference>
<evidence type="ECO:0008006" key="3">
    <source>
        <dbReference type="Google" id="ProtNLM"/>
    </source>
</evidence>
<organism evidence="1 2">
    <name type="scientific">Corynebacterium meridianum</name>
    <dbReference type="NCBI Taxonomy" id="2765363"/>
    <lineage>
        <taxon>Bacteria</taxon>
        <taxon>Bacillati</taxon>
        <taxon>Actinomycetota</taxon>
        <taxon>Actinomycetes</taxon>
        <taxon>Mycobacteriales</taxon>
        <taxon>Corynebacteriaceae</taxon>
        <taxon>Corynebacterium</taxon>
    </lineage>
</organism>
<accession>A0A934I719</accession>
<keyword evidence="2" id="KW-1185">Reference proteome</keyword>
<sequence>MGYSIHSRVKSPPTVRVLDNAVLIRSSVAVCVVHSDRGSQFQNRKLRRVLTCYRVVRCMGRLGSSGDNSIRAV</sequence>
<dbReference type="SUPFAM" id="SSF53098">
    <property type="entry name" value="Ribonuclease H-like"/>
    <property type="match status" value="1"/>
</dbReference>
<dbReference type="EMBL" id="JAEIOS010000012">
    <property type="protein sequence ID" value="MBI8989640.1"/>
    <property type="molecule type" value="Genomic_DNA"/>
</dbReference>
<comment type="caution">
    <text evidence="1">The sequence shown here is derived from an EMBL/GenBank/DDBJ whole genome shotgun (WGS) entry which is preliminary data.</text>
</comment>
<evidence type="ECO:0000313" key="1">
    <source>
        <dbReference type="EMBL" id="MBI8989640.1"/>
    </source>
</evidence>
<proteinExistence type="predicted"/>
<dbReference type="AlphaFoldDB" id="A0A934I719"/>
<protein>
    <recommendedName>
        <fullName evidence="3">Transposase</fullName>
    </recommendedName>
</protein>
<evidence type="ECO:0000313" key="2">
    <source>
        <dbReference type="Proteomes" id="UP000645966"/>
    </source>
</evidence>
<dbReference type="InterPro" id="IPR012337">
    <property type="entry name" value="RNaseH-like_sf"/>
</dbReference>
<name>A0A934I719_9CORY</name>
<gene>
    <name evidence="1" type="ORF">JDV75_07670</name>
</gene>